<dbReference type="EMBL" id="BRXZ01000691">
    <property type="protein sequence ID" value="GMH51019.1"/>
    <property type="molecule type" value="Genomic_DNA"/>
</dbReference>
<dbReference type="AlphaFoldDB" id="A0A9W7DP89"/>
<gene>
    <name evidence="2" type="ORF">TrRE_jg7958</name>
</gene>
<evidence type="ECO:0000256" key="1">
    <source>
        <dbReference type="SAM" id="MobiDB-lite"/>
    </source>
</evidence>
<dbReference type="OrthoDB" id="190798at2759"/>
<evidence type="ECO:0000313" key="2">
    <source>
        <dbReference type="EMBL" id="GMH51019.1"/>
    </source>
</evidence>
<evidence type="ECO:0000313" key="3">
    <source>
        <dbReference type="Proteomes" id="UP001165082"/>
    </source>
</evidence>
<protein>
    <submittedName>
        <fullName evidence="2">Uncharacterized protein</fullName>
    </submittedName>
</protein>
<reference evidence="2" key="1">
    <citation type="submission" date="2022-07" db="EMBL/GenBank/DDBJ databases">
        <title>Genome analysis of Parmales, a sister group of diatoms, reveals the evolutionary specialization of diatoms from phago-mixotrophs to photoautotrophs.</title>
        <authorList>
            <person name="Ban H."/>
            <person name="Sato S."/>
            <person name="Yoshikawa S."/>
            <person name="Kazumasa Y."/>
            <person name="Nakamura Y."/>
            <person name="Ichinomiya M."/>
            <person name="Saitoh K."/>
            <person name="Sato N."/>
            <person name="Blanc-Mathieu R."/>
            <person name="Endo H."/>
            <person name="Kuwata A."/>
            <person name="Ogata H."/>
        </authorList>
    </citation>
    <scope>NUCLEOTIDE SEQUENCE</scope>
</reference>
<organism evidence="2 3">
    <name type="scientific">Triparma retinervis</name>
    <dbReference type="NCBI Taxonomy" id="2557542"/>
    <lineage>
        <taxon>Eukaryota</taxon>
        <taxon>Sar</taxon>
        <taxon>Stramenopiles</taxon>
        <taxon>Ochrophyta</taxon>
        <taxon>Bolidophyceae</taxon>
        <taxon>Parmales</taxon>
        <taxon>Triparmaceae</taxon>
        <taxon>Triparma</taxon>
    </lineage>
</organism>
<name>A0A9W7DP89_9STRA</name>
<accession>A0A9W7DP89</accession>
<comment type="caution">
    <text evidence="2">The sequence shown here is derived from an EMBL/GenBank/DDBJ whole genome shotgun (WGS) entry which is preliminary data.</text>
</comment>
<keyword evidence="3" id="KW-1185">Reference proteome</keyword>
<proteinExistence type="predicted"/>
<feature type="compositionally biased region" description="Gly residues" evidence="1">
    <location>
        <begin position="390"/>
        <end position="402"/>
    </location>
</feature>
<feature type="region of interest" description="Disordered" evidence="1">
    <location>
        <begin position="372"/>
        <end position="402"/>
    </location>
</feature>
<dbReference type="Proteomes" id="UP001165082">
    <property type="component" value="Unassembled WGS sequence"/>
</dbReference>
<sequence length="402" mass="44089">MSSFTSDASPLLAEEAPFQFDLTTFEAFVADLESNLDLEVVAGAGDRPEDKRAKVLELQIEVLESHSPDIGAGRAALGKLDSATFGPLMDRMNLAVSCAYVRGLLRGKPEVLKESGEITREECITFLDACVAMLDLRETSDVLRQEFKKAKFGTQQVVDGAVRSGDGASGMRLVHEELVRMQTNMLECCGLQGDFGVSQLGIARTTFAGDNEVLKKLDTFIERMAKAGSDVLEFYGEGGVSSLADKVSMQDDGTTRVVKVSHKEVDTSAPAADRGDVEMKEREQRKQINMARQMAVMQQDILAELLSWDEEERKEQLQFCKQIRDEFVQQAMSVPPAQRAEFMTTVNPDLQRRLIMLKLWDEMVAKNGGVAPDIKKAKGANPPVDKIEGSEGGEGGGRSIAR</sequence>